<evidence type="ECO:0000259" key="5">
    <source>
        <dbReference type="PROSITE" id="PS50089"/>
    </source>
</evidence>
<organism evidence="6 7">
    <name type="scientific">Phaeosphaeria nodorum (strain SN15 / ATCC MYA-4574 / FGSC 10173)</name>
    <name type="common">Glume blotch fungus</name>
    <name type="synonym">Parastagonospora nodorum</name>
    <dbReference type="NCBI Taxonomy" id="321614"/>
    <lineage>
        <taxon>Eukaryota</taxon>
        <taxon>Fungi</taxon>
        <taxon>Dikarya</taxon>
        <taxon>Ascomycota</taxon>
        <taxon>Pezizomycotina</taxon>
        <taxon>Dothideomycetes</taxon>
        <taxon>Pleosporomycetidae</taxon>
        <taxon>Pleosporales</taxon>
        <taxon>Pleosporineae</taxon>
        <taxon>Phaeosphaeriaceae</taxon>
        <taxon>Parastagonospora</taxon>
    </lineage>
</organism>
<dbReference type="RefSeq" id="XP_001802949.1">
    <property type="nucleotide sequence ID" value="XM_001802897.1"/>
</dbReference>
<evidence type="ECO:0000313" key="6">
    <source>
        <dbReference type="EMBL" id="QRD06858.1"/>
    </source>
</evidence>
<dbReference type="AlphaFoldDB" id="A0A7U2IBQ0"/>
<keyword evidence="1" id="KW-0479">Metal-binding</keyword>
<dbReference type="InterPro" id="IPR001841">
    <property type="entry name" value="Znf_RING"/>
</dbReference>
<keyword evidence="3" id="KW-0862">Zinc</keyword>
<evidence type="ECO:0000256" key="3">
    <source>
        <dbReference type="ARBA" id="ARBA00022833"/>
    </source>
</evidence>
<dbReference type="GO" id="GO:0051603">
    <property type="term" value="P:proteolysis involved in protein catabolic process"/>
    <property type="evidence" value="ECO:0007669"/>
    <property type="project" value="UniProtKB-ARBA"/>
</dbReference>
<dbReference type="Gene3D" id="3.30.40.10">
    <property type="entry name" value="Zinc/RING finger domain, C3HC4 (zinc finger)"/>
    <property type="match status" value="1"/>
</dbReference>
<evidence type="ECO:0000256" key="4">
    <source>
        <dbReference type="PROSITE-ProRule" id="PRU00175"/>
    </source>
</evidence>
<keyword evidence="2 4" id="KW-0863">Zinc-finger</keyword>
<evidence type="ECO:0000256" key="1">
    <source>
        <dbReference type="ARBA" id="ARBA00022723"/>
    </source>
</evidence>
<dbReference type="PANTHER" id="PTHR22763">
    <property type="entry name" value="RING ZINC FINGER PROTEIN"/>
    <property type="match status" value="1"/>
</dbReference>
<dbReference type="InterPro" id="IPR013083">
    <property type="entry name" value="Znf_RING/FYVE/PHD"/>
</dbReference>
<evidence type="ECO:0000256" key="2">
    <source>
        <dbReference type="ARBA" id="ARBA00022771"/>
    </source>
</evidence>
<dbReference type="EMBL" id="CP069043">
    <property type="protein sequence ID" value="QRD06858.1"/>
    <property type="molecule type" value="Genomic_DNA"/>
</dbReference>
<dbReference type="KEGG" id="pno:SNOG_12729"/>
<dbReference type="OrthoDB" id="2849579at2759"/>
<dbReference type="InterPro" id="IPR050731">
    <property type="entry name" value="HRD1_E3_ubiq-ligases"/>
</dbReference>
<accession>A0A7U2IBQ0</accession>
<dbReference type="Pfam" id="PF13639">
    <property type="entry name" value="zf-RING_2"/>
    <property type="match status" value="1"/>
</dbReference>
<name>A0A7U2IBQ0_PHANO</name>
<dbReference type="PROSITE" id="PS50089">
    <property type="entry name" value="ZF_RING_2"/>
    <property type="match status" value="1"/>
</dbReference>
<sequence length="200" mass="22356">MSNPDEHSLDPLNSSCCICFDAYGTGGMHPRAEAPIQLACGHIFGDKCLSKWISTKSTCPLCRSNVQLAPKNQPHSVPGQSFSHEDLSPFHDVEYDTNTDGESEAEDEFFDAQEQIVSSERGSSLLDEDLWLAAAAYEENASFFACVKPGFEHFAESVTPVRDKFFDELVDCHEQWMTESMYDDEGEGGFSISYYDVFPY</sequence>
<dbReference type="VEuPathDB" id="FungiDB:JI435_127290"/>
<proteinExistence type="predicted"/>
<dbReference type="SUPFAM" id="SSF57850">
    <property type="entry name" value="RING/U-box"/>
    <property type="match status" value="1"/>
</dbReference>
<dbReference type="GO" id="GO:0008270">
    <property type="term" value="F:zinc ion binding"/>
    <property type="evidence" value="ECO:0007669"/>
    <property type="project" value="UniProtKB-KW"/>
</dbReference>
<feature type="domain" description="RING-type" evidence="5">
    <location>
        <begin position="16"/>
        <end position="63"/>
    </location>
</feature>
<keyword evidence="7" id="KW-1185">Reference proteome</keyword>
<reference evidence="7" key="1">
    <citation type="journal article" date="2021" name="BMC Genomics">
        <title>Chromosome-level genome assembly and manually-curated proteome of model necrotroph Parastagonospora nodorum Sn15 reveals a genome-wide trove of candidate effector homologs, and redundancy of virulence-related functions within an accessory chromosome.</title>
        <authorList>
            <person name="Bertazzoni S."/>
            <person name="Jones D.A.B."/>
            <person name="Phan H.T."/>
            <person name="Tan K.-C."/>
            <person name="Hane J.K."/>
        </authorList>
    </citation>
    <scope>NUCLEOTIDE SEQUENCE [LARGE SCALE GENOMIC DNA]</scope>
    <source>
        <strain evidence="7">SN15 / ATCC MYA-4574 / FGSC 10173)</strain>
    </source>
</reference>
<protein>
    <recommendedName>
        <fullName evidence="5">RING-type domain-containing protein</fullName>
    </recommendedName>
</protein>
<evidence type="ECO:0000313" key="7">
    <source>
        <dbReference type="Proteomes" id="UP000663193"/>
    </source>
</evidence>
<gene>
    <name evidence="6" type="ORF">JI435_127290</name>
</gene>
<dbReference type="SMART" id="SM00184">
    <property type="entry name" value="RING"/>
    <property type="match status" value="1"/>
</dbReference>
<dbReference type="Proteomes" id="UP000663193">
    <property type="component" value="Chromosome 21"/>
</dbReference>